<evidence type="ECO:0000313" key="3">
    <source>
        <dbReference type="Proteomes" id="UP000179807"/>
    </source>
</evidence>
<organism evidence="2 3">
    <name type="scientific">Tritrichomonas foetus</name>
    <dbReference type="NCBI Taxonomy" id="1144522"/>
    <lineage>
        <taxon>Eukaryota</taxon>
        <taxon>Metamonada</taxon>
        <taxon>Parabasalia</taxon>
        <taxon>Tritrichomonadida</taxon>
        <taxon>Tritrichomonadidae</taxon>
        <taxon>Tritrichomonas</taxon>
    </lineage>
</organism>
<accession>A0A1J4K1S3</accession>
<keyword evidence="3" id="KW-1185">Reference proteome</keyword>
<dbReference type="AlphaFoldDB" id="A0A1J4K1S3"/>
<dbReference type="VEuPathDB" id="TrichDB:TRFO_28827"/>
<gene>
    <name evidence="2" type="ORF">TRFO_28827</name>
</gene>
<evidence type="ECO:0000256" key="1">
    <source>
        <dbReference type="SAM" id="MobiDB-lite"/>
    </source>
</evidence>
<dbReference type="Proteomes" id="UP000179807">
    <property type="component" value="Unassembled WGS sequence"/>
</dbReference>
<dbReference type="GeneID" id="94841109"/>
<dbReference type="EMBL" id="MLAK01000817">
    <property type="protein sequence ID" value="OHT03694.1"/>
    <property type="molecule type" value="Genomic_DNA"/>
</dbReference>
<name>A0A1J4K1S3_9EUKA</name>
<dbReference type="PANTHER" id="PTHR47026">
    <property type="entry name" value="PIGMENTOSA GTPASE REGULATOR-LIKE PROTEIN, PUTATIVE-RELATED"/>
    <property type="match status" value="1"/>
</dbReference>
<comment type="caution">
    <text evidence="2">The sequence shown here is derived from an EMBL/GenBank/DDBJ whole genome shotgun (WGS) entry which is preliminary data.</text>
</comment>
<feature type="region of interest" description="Disordered" evidence="1">
    <location>
        <begin position="21"/>
        <end position="43"/>
    </location>
</feature>
<reference evidence="2" key="1">
    <citation type="submission" date="2016-10" db="EMBL/GenBank/DDBJ databases">
        <authorList>
            <person name="Benchimol M."/>
            <person name="Almeida L.G."/>
            <person name="Vasconcelos A.T."/>
            <person name="Perreira-Neves A."/>
            <person name="Rosa I.A."/>
            <person name="Tasca T."/>
            <person name="Bogo M.R."/>
            <person name="de Souza W."/>
        </authorList>
    </citation>
    <scope>NUCLEOTIDE SEQUENCE [LARGE SCALE GENOMIC DNA]</scope>
    <source>
        <strain evidence="2">K</strain>
    </source>
</reference>
<proteinExistence type="predicted"/>
<sequence>MIIIDKLWVNSNSIQYKMINEPNETTRTKAPRRAKSARSTTEEPNNIKQIIQEIIKEDNMDNVNQDNAQEILRELKKRQVDYQNKSEYVTAEIFADAATKVKTFMDGEKFTQIQMEKIEDINEKFDFTRNVRESMEKDWSTIISNAEQQRDQELADMERDFAIELEEFDKQNDEEPNSRNVKFSPEYLNLRHRQKVLTISNNFLEAKAIKNQADELEKIEKERQLKNWYDFLDANRSEMVEKHQKLYRTRENSWDIHIRHLRKVSNKEIKQSKMSETHFFDRMKSVGEFAEIKVRATTTRSMKRANSQRFERTLDPRQKTFRQRQIMNLVTYTKVTTPRVRRSVQ</sequence>
<protein>
    <submittedName>
        <fullName evidence="2">Uncharacterized protein</fullName>
    </submittedName>
</protein>
<dbReference type="PANTHER" id="PTHR47026:SF2">
    <property type="entry name" value="FLAGELLAR ASSOCIATED PROTEIN"/>
    <property type="match status" value="1"/>
</dbReference>
<dbReference type="RefSeq" id="XP_068356830.1">
    <property type="nucleotide sequence ID" value="XM_068506405.1"/>
</dbReference>
<evidence type="ECO:0000313" key="2">
    <source>
        <dbReference type="EMBL" id="OHT03694.1"/>
    </source>
</evidence>